<dbReference type="SUPFAM" id="SSF51735">
    <property type="entry name" value="NAD(P)-binding Rossmann-fold domains"/>
    <property type="match status" value="1"/>
</dbReference>
<gene>
    <name evidence="4" type="ORF">VKT23_001244</name>
</gene>
<dbReference type="Proteomes" id="UP001498398">
    <property type="component" value="Unassembled WGS sequence"/>
</dbReference>
<dbReference type="PANTHER" id="PTHR10366">
    <property type="entry name" value="NAD DEPENDENT EPIMERASE/DEHYDRATASE"/>
    <property type="match status" value="1"/>
</dbReference>
<evidence type="ECO:0000259" key="3">
    <source>
        <dbReference type="Pfam" id="PF01370"/>
    </source>
</evidence>
<dbReference type="Gene3D" id="3.40.50.720">
    <property type="entry name" value="NAD(P)-binding Rossmann-like Domain"/>
    <property type="match status" value="1"/>
</dbReference>
<dbReference type="InterPro" id="IPR036291">
    <property type="entry name" value="NAD(P)-bd_dom_sf"/>
</dbReference>
<organism evidence="4 5">
    <name type="scientific">Marasmiellus scandens</name>
    <dbReference type="NCBI Taxonomy" id="2682957"/>
    <lineage>
        <taxon>Eukaryota</taxon>
        <taxon>Fungi</taxon>
        <taxon>Dikarya</taxon>
        <taxon>Basidiomycota</taxon>
        <taxon>Agaricomycotina</taxon>
        <taxon>Agaricomycetes</taxon>
        <taxon>Agaricomycetidae</taxon>
        <taxon>Agaricales</taxon>
        <taxon>Marasmiineae</taxon>
        <taxon>Omphalotaceae</taxon>
        <taxon>Marasmiellus</taxon>
    </lineage>
</organism>
<dbReference type="InterPro" id="IPR001509">
    <property type="entry name" value="Epimerase_deHydtase"/>
</dbReference>
<accession>A0ABR1K6I5</accession>
<sequence>MIKPDPTNLTLIYTLEDARNSVTGASGFVGSHVVKALLERRYNVVAAARGSKADHIRKSCDKYPGRLRVAEITDLAKDDMSKDLEGVSGLVHVATPMIGRTPLDEMIPATIECTMNVIRQAERAGAKSIVITGSGAQVTNTMDGTISNDGFNPITKEEALASGEPLMIYAAAKKYAELTVWEWAEAHPHVEVTILFPPWIFGPYAPEFYPLSPQNHSSNQYLYGLINPEGRIAGNAPYVDVRDLAKAHVNALESPPTSKVGRKRVVIASPQQIDGKKALEILAEKRPQLKPRLIKRQLSESSPEKYGCDFGRIEEVFGLKETDFLPYEQVLRFGSLQSHLLVLKLLLLDCTGYDR</sequence>
<evidence type="ECO:0000313" key="4">
    <source>
        <dbReference type="EMBL" id="KAK7473143.1"/>
    </source>
</evidence>
<dbReference type="InterPro" id="IPR050425">
    <property type="entry name" value="NAD(P)_dehydrat-like"/>
</dbReference>
<comment type="similarity">
    <text evidence="2">Belongs to the NAD(P)-dependent epimerase/dehydratase family. Dihydroflavonol-4-reductase subfamily.</text>
</comment>
<feature type="domain" description="NAD-dependent epimerase/dehydratase" evidence="3">
    <location>
        <begin position="22"/>
        <end position="262"/>
    </location>
</feature>
<dbReference type="Pfam" id="PF01370">
    <property type="entry name" value="Epimerase"/>
    <property type="match status" value="1"/>
</dbReference>
<evidence type="ECO:0000313" key="5">
    <source>
        <dbReference type="Proteomes" id="UP001498398"/>
    </source>
</evidence>
<comment type="caution">
    <text evidence="4">The sequence shown here is derived from an EMBL/GenBank/DDBJ whole genome shotgun (WGS) entry which is preliminary data.</text>
</comment>
<keyword evidence="1" id="KW-0560">Oxidoreductase</keyword>
<protein>
    <recommendedName>
        <fullName evidence="3">NAD-dependent epimerase/dehydratase domain-containing protein</fullName>
    </recommendedName>
</protein>
<dbReference type="PANTHER" id="PTHR10366:SF564">
    <property type="entry name" value="STEROL-4-ALPHA-CARBOXYLATE 3-DEHYDROGENASE, DECARBOXYLATING"/>
    <property type="match status" value="1"/>
</dbReference>
<keyword evidence="5" id="KW-1185">Reference proteome</keyword>
<evidence type="ECO:0000256" key="2">
    <source>
        <dbReference type="ARBA" id="ARBA00023445"/>
    </source>
</evidence>
<reference evidence="4 5" key="1">
    <citation type="submission" date="2024-01" db="EMBL/GenBank/DDBJ databases">
        <title>A draft genome for the cacao thread blight pathogen Marasmiellus scandens.</title>
        <authorList>
            <person name="Baruah I.K."/>
            <person name="Leung J."/>
            <person name="Bukari Y."/>
            <person name="Amoako-Attah I."/>
            <person name="Meinhardt L.W."/>
            <person name="Bailey B.A."/>
            <person name="Cohen S.P."/>
        </authorList>
    </citation>
    <scope>NUCLEOTIDE SEQUENCE [LARGE SCALE GENOMIC DNA]</scope>
    <source>
        <strain evidence="4 5">GH-19</strain>
    </source>
</reference>
<dbReference type="EMBL" id="JBANRG010000001">
    <property type="protein sequence ID" value="KAK7473143.1"/>
    <property type="molecule type" value="Genomic_DNA"/>
</dbReference>
<evidence type="ECO:0000256" key="1">
    <source>
        <dbReference type="ARBA" id="ARBA00023002"/>
    </source>
</evidence>
<name>A0ABR1K6I5_9AGAR</name>
<proteinExistence type="inferred from homology"/>